<feature type="transmembrane region" description="Helical" evidence="5">
    <location>
        <begin position="80"/>
        <end position="100"/>
    </location>
</feature>
<evidence type="ECO:0000256" key="1">
    <source>
        <dbReference type="ARBA" id="ARBA00004141"/>
    </source>
</evidence>
<keyword evidence="3 5" id="KW-1133">Transmembrane helix</keyword>
<protein>
    <submittedName>
        <fullName evidence="7">DoxX family protein</fullName>
    </submittedName>
</protein>
<organism evidence="7 8">
    <name type="scientific">Tenacibaculum holothuriorum</name>
    <dbReference type="NCBI Taxonomy" id="1635173"/>
    <lineage>
        <taxon>Bacteria</taxon>
        <taxon>Pseudomonadati</taxon>
        <taxon>Bacteroidota</taxon>
        <taxon>Flavobacteriia</taxon>
        <taxon>Flavobacteriales</taxon>
        <taxon>Flavobacteriaceae</taxon>
        <taxon>Tenacibaculum</taxon>
    </lineage>
</organism>
<sequence length="332" mass="37574">MILKLLTHISRILVGLLFIYSGFVKLVDPIGSQYKFQEYFSADVLNLEFLIPFALPFAILLIVAELVLGVMLLVGYKPKFTVWSLFGLNLIFLFLTWYSYTYNKVTDCGCFGDAVKLTPKETFYKNVIFMVFIVILILGLRYIKPLISEKLASVSTFVSAFLSLVIAYYVLQHLPIIDFRAYAVGTDIAEGMKFKNGEEPKIHDFEIGTVDGDKLEEMLSKEKAMLILVPTIEKAEKEGLHQVSKAASKAKEKGYEIYVLTADMMMADVIYEENFDQLNAFKKEYNLPYTFGSCDEKALKTAVRANPGIITVENGVVKGKWNWTDADDVELN</sequence>
<dbReference type="RefSeq" id="WP_086030590.1">
    <property type="nucleotide sequence ID" value="NZ_LAPZ01000005.1"/>
</dbReference>
<dbReference type="AlphaFoldDB" id="A0A1Y2PCA8"/>
<evidence type="ECO:0000256" key="2">
    <source>
        <dbReference type="ARBA" id="ARBA00022692"/>
    </source>
</evidence>
<gene>
    <name evidence="7" type="ORF">WH52_08835</name>
</gene>
<reference evidence="7 8" key="1">
    <citation type="submission" date="2015-03" db="EMBL/GenBank/DDBJ databases">
        <title>Genome sequence of Tenacibaculum sp. S2-2, isolated from intestinal microbiota of sea cucumber, Apostichopus japonicas.</title>
        <authorList>
            <person name="Shao Z."/>
            <person name="Wang L."/>
            <person name="Li X."/>
        </authorList>
    </citation>
    <scope>NUCLEOTIDE SEQUENCE [LARGE SCALE GENOMIC DNA]</scope>
    <source>
        <strain evidence="7 8">S2-2</strain>
    </source>
</reference>
<evidence type="ECO:0000313" key="7">
    <source>
        <dbReference type="EMBL" id="OSY88116.1"/>
    </source>
</evidence>
<proteinExistence type="predicted"/>
<comment type="caution">
    <text evidence="7">The sequence shown here is derived from an EMBL/GenBank/DDBJ whole genome shotgun (WGS) entry which is preliminary data.</text>
</comment>
<feature type="transmembrane region" description="Helical" evidence="5">
    <location>
        <begin position="123"/>
        <end position="140"/>
    </location>
</feature>
<feature type="transmembrane region" description="Helical" evidence="5">
    <location>
        <begin position="12"/>
        <end position="30"/>
    </location>
</feature>
<evidence type="ECO:0000259" key="6">
    <source>
        <dbReference type="Pfam" id="PF07291"/>
    </source>
</evidence>
<evidence type="ECO:0000256" key="4">
    <source>
        <dbReference type="ARBA" id="ARBA00023136"/>
    </source>
</evidence>
<dbReference type="EMBL" id="LAPZ01000005">
    <property type="protein sequence ID" value="OSY88116.1"/>
    <property type="molecule type" value="Genomic_DNA"/>
</dbReference>
<keyword evidence="2 5" id="KW-0812">Transmembrane</keyword>
<dbReference type="Pfam" id="PF07291">
    <property type="entry name" value="MauE"/>
    <property type="match status" value="1"/>
</dbReference>
<feature type="domain" description="Methylamine utilisation protein MauE" evidence="6">
    <location>
        <begin position="5"/>
        <end position="138"/>
    </location>
</feature>
<comment type="subcellular location">
    <subcellularLocation>
        <location evidence="1">Membrane</location>
        <topology evidence="1">Multi-pass membrane protein</topology>
    </subcellularLocation>
</comment>
<dbReference type="Proteomes" id="UP000194221">
    <property type="component" value="Unassembled WGS sequence"/>
</dbReference>
<name>A0A1Y2PCA8_9FLAO</name>
<dbReference type="GO" id="GO:0030416">
    <property type="term" value="P:methylamine metabolic process"/>
    <property type="evidence" value="ECO:0007669"/>
    <property type="project" value="InterPro"/>
</dbReference>
<evidence type="ECO:0000256" key="5">
    <source>
        <dbReference type="SAM" id="Phobius"/>
    </source>
</evidence>
<evidence type="ECO:0000313" key="8">
    <source>
        <dbReference type="Proteomes" id="UP000194221"/>
    </source>
</evidence>
<dbReference type="GO" id="GO:0016020">
    <property type="term" value="C:membrane"/>
    <property type="evidence" value="ECO:0007669"/>
    <property type="project" value="UniProtKB-SubCell"/>
</dbReference>
<feature type="transmembrane region" description="Helical" evidence="5">
    <location>
        <begin position="50"/>
        <end position="73"/>
    </location>
</feature>
<dbReference type="STRING" id="1635173.WH52_08835"/>
<evidence type="ECO:0000256" key="3">
    <source>
        <dbReference type="ARBA" id="ARBA00022989"/>
    </source>
</evidence>
<keyword evidence="4 5" id="KW-0472">Membrane</keyword>
<dbReference type="InterPro" id="IPR009908">
    <property type="entry name" value="Methylamine_util_MauE"/>
</dbReference>
<feature type="transmembrane region" description="Helical" evidence="5">
    <location>
        <begin position="152"/>
        <end position="171"/>
    </location>
</feature>
<accession>A0A1Y2PCA8</accession>
<dbReference type="OrthoDB" id="648842at2"/>
<keyword evidence="8" id="KW-1185">Reference proteome</keyword>
<dbReference type="InParanoid" id="A0A1Y2PCA8"/>